<protein>
    <recommendedName>
        <fullName evidence="1">Methyltransferase type 11 domain-containing protein</fullName>
    </recommendedName>
</protein>
<evidence type="ECO:0000313" key="3">
    <source>
        <dbReference type="Proteomes" id="UP000076167"/>
    </source>
</evidence>
<proteinExistence type="predicted"/>
<dbReference type="InterPro" id="IPR013216">
    <property type="entry name" value="Methyltransf_11"/>
</dbReference>
<keyword evidence="3" id="KW-1185">Reference proteome</keyword>
<evidence type="ECO:0000259" key="1">
    <source>
        <dbReference type="Pfam" id="PF08241"/>
    </source>
</evidence>
<dbReference type="EMBL" id="LPXL01000010">
    <property type="protein sequence ID" value="KZD05701.1"/>
    <property type="molecule type" value="Genomic_DNA"/>
</dbReference>
<dbReference type="SUPFAM" id="SSF53335">
    <property type="entry name" value="S-adenosyl-L-methionine-dependent methyltransferases"/>
    <property type="match status" value="1"/>
</dbReference>
<comment type="caution">
    <text evidence="2">The sequence shown here is derived from an EMBL/GenBank/DDBJ whole genome shotgun (WGS) entry which is preliminary data.</text>
</comment>
<evidence type="ECO:0000313" key="2">
    <source>
        <dbReference type="EMBL" id="KZD05701.1"/>
    </source>
</evidence>
<dbReference type="Pfam" id="PF08241">
    <property type="entry name" value="Methyltransf_11"/>
    <property type="match status" value="1"/>
</dbReference>
<name>A0ABR5Y4I5_9PROT</name>
<dbReference type="Proteomes" id="UP000076167">
    <property type="component" value="Unassembled WGS sequence"/>
</dbReference>
<dbReference type="RefSeq" id="WP_063093186.1">
    <property type="nucleotide sequence ID" value="NZ_LPXL01000010.1"/>
</dbReference>
<organism evidence="2 3">
    <name type="scientific">Thalassospira xiamenensis</name>
    <dbReference type="NCBI Taxonomy" id="220697"/>
    <lineage>
        <taxon>Bacteria</taxon>
        <taxon>Pseudomonadati</taxon>
        <taxon>Pseudomonadota</taxon>
        <taxon>Alphaproteobacteria</taxon>
        <taxon>Rhodospirillales</taxon>
        <taxon>Thalassospiraceae</taxon>
        <taxon>Thalassospira</taxon>
    </lineage>
</organism>
<dbReference type="CDD" id="cd02440">
    <property type="entry name" value="AdoMet_MTases"/>
    <property type="match status" value="1"/>
</dbReference>
<feature type="domain" description="Methyltransferase type 11" evidence="1">
    <location>
        <begin position="63"/>
        <end position="158"/>
    </location>
</feature>
<gene>
    <name evidence="2" type="ORF">AUP40_11885</name>
</gene>
<sequence>MMKEETKEPQYQTCVEIKNKVGLQSLGLMTNQVYYDDPRRLTFLLSRYKFVSKIMSGKDQVAELGCGDAFGTRVVQQEVGSVTAYDFDPVFVEDIKQRQVSKWALEAHVHNILDGPLPRGRYNGVYSLDVMEHIIPEQEHLYLQHIAQSLEDDGVFVVGMPSIESQEYASPPSKAGHVNCKTGKDLKKVLEKYYENVFIFSMNDEVVHTGFLPMAHYIIGLCCGPKRDKK</sequence>
<accession>A0ABR5Y4I5</accession>
<dbReference type="InterPro" id="IPR029063">
    <property type="entry name" value="SAM-dependent_MTases_sf"/>
</dbReference>
<dbReference type="Gene3D" id="3.40.50.150">
    <property type="entry name" value="Vaccinia Virus protein VP39"/>
    <property type="match status" value="1"/>
</dbReference>
<reference evidence="2 3" key="1">
    <citation type="submission" date="2015-12" db="EMBL/GenBank/DDBJ databases">
        <title>Genome sequence of Thalassospira xiamenensis MCCC 1A03005.</title>
        <authorList>
            <person name="Lu L."/>
            <person name="Lai Q."/>
            <person name="Shao Z."/>
            <person name="Qian P."/>
        </authorList>
    </citation>
    <scope>NUCLEOTIDE SEQUENCE [LARGE SCALE GENOMIC DNA]</scope>
    <source>
        <strain evidence="2 3">MCCC 1A03005</strain>
    </source>
</reference>